<protein>
    <recommendedName>
        <fullName evidence="2">Methyltransferase type 11 domain-containing protein</fullName>
    </recommendedName>
</protein>
<dbReference type="SUPFAM" id="SSF53335">
    <property type="entry name" value="S-adenosyl-L-methionine-dependent methyltransferases"/>
    <property type="match status" value="1"/>
</dbReference>
<dbReference type="Pfam" id="PF13489">
    <property type="entry name" value="Methyltransf_23"/>
    <property type="match status" value="1"/>
</dbReference>
<dbReference type="Gene3D" id="3.40.50.150">
    <property type="entry name" value="Vaccinia Virus protein VP39"/>
    <property type="match status" value="1"/>
</dbReference>
<gene>
    <name evidence="1" type="ORF">LCGC14_0821660</name>
</gene>
<reference evidence="1" key="1">
    <citation type="journal article" date="2015" name="Nature">
        <title>Complex archaea that bridge the gap between prokaryotes and eukaryotes.</title>
        <authorList>
            <person name="Spang A."/>
            <person name="Saw J.H."/>
            <person name="Jorgensen S.L."/>
            <person name="Zaremba-Niedzwiedzka K."/>
            <person name="Martijn J."/>
            <person name="Lind A.E."/>
            <person name="van Eijk R."/>
            <person name="Schleper C."/>
            <person name="Guy L."/>
            <person name="Ettema T.J."/>
        </authorList>
    </citation>
    <scope>NUCLEOTIDE SEQUENCE</scope>
</reference>
<proteinExistence type="predicted"/>
<dbReference type="InterPro" id="IPR029063">
    <property type="entry name" value="SAM-dependent_MTases_sf"/>
</dbReference>
<evidence type="ECO:0008006" key="2">
    <source>
        <dbReference type="Google" id="ProtNLM"/>
    </source>
</evidence>
<sequence length="162" mass="18204">MRLNLGCLTETIREQGYINIDDAPSTKENEDVYRQGSFESLDWLCEDGTVEEIIIKDSICRIPLSSLESALQNWAQKLQPGGILKIMTPDAHLVAQMFFQDQISLTEYQGIILGIQHNNIQIRSLLDTPTLTGLLEQAGLSITTKKYDGLCLYIEAVKIQDD</sequence>
<accession>A0A0F9PNB3</accession>
<organism evidence="1">
    <name type="scientific">marine sediment metagenome</name>
    <dbReference type="NCBI Taxonomy" id="412755"/>
    <lineage>
        <taxon>unclassified sequences</taxon>
        <taxon>metagenomes</taxon>
        <taxon>ecological metagenomes</taxon>
    </lineage>
</organism>
<comment type="caution">
    <text evidence="1">The sequence shown here is derived from an EMBL/GenBank/DDBJ whole genome shotgun (WGS) entry which is preliminary data.</text>
</comment>
<evidence type="ECO:0000313" key="1">
    <source>
        <dbReference type="EMBL" id="KKN31674.1"/>
    </source>
</evidence>
<name>A0A0F9PNB3_9ZZZZ</name>
<dbReference type="AlphaFoldDB" id="A0A0F9PNB3"/>
<dbReference type="EMBL" id="LAZR01002310">
    <property type="protein sequence ID" value="KKN31674.1"/>
    <property type="molecule type" value="Genomic_DNA"/>
</dbReference>